<dbReference type="OrthoDB" id="5316007at2759"/>
<name>A0A9P5NNN7_GYMJU</name>
<dbReference type="EMBL" id="JADNYJ010000042">
    <property type="protein sequence ID" value="KAF8901375.1"/>
    <property type="molecule type" value="Genomic_DNA"/>
</dbReference>
<reference evidence="3" key="1">
    <citation type="submission" date="2020-11" db="EMBL/GenBank/DDBJ databases">
        <authorList>
            <consortium name="DOE Joint Genome Institute"/>
            <person name="Ahrendt S."/>
            <person name="Riley R."/>
            <person name="Andreopoulos W."/>
            <person name="LaButti K."/>
            <person name="Pangilinan J."/>
            <person name="Ruiz-duenas F.J."/>
            <person name="Barrasa J.M."/>
            <person name="Sanchez-Garcia M."/>
            <person name="Camarero S."/>
            <person name="Miyauchi S."/>
            <person name="Serrano A."/>
            <person name="Linde D."/>
            <person name="Babiker R."/>
            <person name="Drula E."/>
            <person name="Ayuso-Fernandez I."/>
            <person name="Pacheco R."/>
            <person name="Padilla G."/>
            <person name="Ferreira P."/>
            <person name="Barriuso J."/>
            <person name="Kellner H."/>
            <person name="Castanera R."/>
            <person name="Alfaro M."/>
            <person name="Ramirez L."/>
            <person name="Pisabarro A.G."/>
            <person name="Kuo A."/>
            <person name="Tritt A."/>
            <person name="Lipzen A."/>
            <person name="He G."/>
            <person name="Yan M."/>
            <person name="Ng V."/>
            <person name="Cullen D."/>
            <person name="Martin F."/>
            <person name="Rosso M.-N."/>
            <person name="Henrissat B."/>
            <person name="Hibbett D."/>
            <person name="Martinez A.T."/>
            <person name="Grigoriev I.V."/>
        </authorList>
    </citation>
    <scope>NUCLEOTIDE SEQUENCE</scope>
    <source>
        <strain evidence="3">AH 44721</strain>
    </source>
</reference>
<comment type="caution">
    <text evidence="3">The sequence shown here is derived from an EMBL/GenBank/DDBJ whole genome shotgun (WGS) entry which is preliminary data.</text>
</comment>
<protein>
    <submittedName>
        <fullName evidence="3">Fruit-body specific protein D</fullName>
    </submittedName>
</protein>
<evidence type="ECO:0000256" key="2">
    <source>
        <dbReference type="SAM" id="SignalP"/>
    </source>
</evidence>
<evidence type="ECO:0000256" key="1">
    <source>
        <dbReference type="ARBA" id="ARBA00022729"/>
    </source>
</evidence>
<sequence length="118" mass="13212">MRSLSFLLAFASSAFAYLVNVPSESHGWTSHGHQPLQWSRVDTDSPSFTVVLTNQDRNILPQDIVLAYYVDGTRLYDSIRAPYGGFPTGDHFRVNLVKDPSDTSTIFAQSSEFSIHGW</sequence>
<dbReference type="InterPro" id="IPR052479">
    <property type="entry name" value="GPI-anchor_Adhesion_Reg"/>
</dbReference>
<feature type="signal peptide" evidence="2">
    <location>
        <begin position="1"/>
        <end position="16"/>
    </location>
</feature>
<keyword evidence="4" id="KW-1185">Reference proteome</keyword>
<dbReference type="AlphaFoldDB" id="A0A9P5NNN7"/>
<dbReference type="PANTHER" id="PTHR35185:SF1">
    <property type="entry name" value="UPF0619 GPI-ANCHORED MEMBRANE PROTEIN C1322.10"/>
    <property type="match status" value="1"/>
</dbReference>
<dbReference type="Proteomes" id="UP000724874">
    <property type="component" value="Unassembled WGS sequence"/>
</dbReference>
<feature type="chain" id="PRO_5040129820" evidence="2">
    <location>
        <begin position="17"/>
        <end position="118"/>
    </location>
</feature>
<evidence type="ECO:0000313" key="4">
    <source>
        <dbReference type="Proteomes" id="UP000724874"/>
    </source>
</evidence>
<gene>
    <name evidence="3" type="ORF">CPB84DRAFT_1679816</name>
</gene>
<evidence type="ECO:0000313" key="3">
    <source>
        <dbReference type="EMBL" id="KAF8901375.1"/>
    </source>
</evidence>
<dbReference type="PANTHER" id="PTHR35185">
    <property type="entry name" value="SERINE/THREONINE-RICH PROTEIN ADG2-RELATED"/>
    <property type="match status" value="1"/>
</dbReference>
<organism evidence="3 4">
    <name type="scientific">Gymnopilus junonius</name>
    <name type="common">Spectacular rustgill mushroom</name>
    <name type="synonym">Gymnopilus spectabilis subsp. junonius</name>
    <dbReference type="NCBI Taxonomy" id="109634"/>
    <lineage>
        <taxon>Eukaryota</taxon>
        <taxon>Fungi</taxon>
        <taxon>Dikarya</taxon>
        <taxon>Basidiomycota</taxon>
        <taxon>Agaricomycotina</taxon>
        <taxon>Agaricomycetes</taxon>
        <taxon>Agaricomycetidae</taxon>
        <taxon>Agaricales</taxon>
        <taxon>Agaricineae</taxon>
        <taxon>Hymenogastraceae</taxon>
        <taxon>Gymnopilus</taxon>
    </lineage>
</organism>
<proteinExistence type="predicted"/>
<keyword evidence="1 2" id="KW-0732">Signal</keyword>
<accession>A0A9P5NNN7</accession>